<dbReference type="Proteomes" id="UP000191056">
    <property type="component" value="Unassembled WGS sequence"/>
</dbReference>
<proteinExistence type="predicted"/>
<name>A0A1V4J0R0_9CLOT</name>
<dbReference type="SUPFAM" id="SSF64496">
    <property type="entry name" value="DNA-binding domain of intron-encoded endonucleases"/>
    <property type="match status" value="1"/>
</dbReference>
<accession>A0A1V4J0R0</accession>
<gene>
    <name evidence="3" type="ORF">CLCHR_05190</name>
</gene>
<dbReference type="Gene3D" id="3.40.1440.10">
    <property type="entry name" value="GIY-YIG endonuclease"/>
    <property type="match status" value="1"/>
</dbReference>
<evidence type="ECO:0000313" key="3">
    <source>
        <dbReference type="EMBL" id="OPJ65743.1"/>
    </source>
</evidence>
<evidence type="ECO:0000256" key="1">
    <source>
        <dbReference type="ARBA" id="ARBA00010045"/>
    </source>
</evidence>
<dbReference type="SUPFAM" id="SSF82771">
    <property type="entry name" value="GIY-YIG endonuclease"/>
    <property type="match status" value="1"/>
</dbReference>
<comment type="caution">
    <text evidence="3">The sequence shown here is derived from an EMBL/GenBank/DDBJ whole genome shotgun (WGS) entry which is preliminary data.</text>
</comment>
<dbReference type="InterPro" id="IPR000305">
    <property type="entry name" value="GIY-YIG_endonuc"/>
</dbReference>
<sequence length="273" mass="31755">MYIVYIHTNKINNKKYCGITNNIQRRWRHNGIAYKPYKGKLSSRRFWNAICIYSFNNFKHEVLFDDLTFEEACIKEIEIIKNLNLADEKYGYNMNLGGNGGIIYKDHPKGMLGKKHTETWRIEHSKAMTGENNPFYNKRHEFHPKGMLGKKHTEETRYKIGCFNRGKRFSIETREKIAIANKGKTLSSKTKNKISIANKGRFKGGKNPASIKVKVTFPNGIVTEYQCIEDLYNDLKISTTLYYKLRNLNTPYIPKGRSLNLYAHLKGILINTI</sequence>
<dbReference type="GO" id="GO:0003677">
    <property type="term" value="F:DNA binding"/>
    <property type="evidence" value="ECO:0007669"/>
    <property type="project" value="InterPro"/>
</dbReference>
<feature type="domain" description="GIY-YIG" evidence="2">
    <location>
        <begin position="1"/>
        <end position="92"/>
    </location>
</feature>
<organism evidence="3 4">
    <name type="scientific">Clostridium chromiireducens</name>
    <dbReference type="NCBI Taxonomy" id="225345"/>
    <lineage>
        <taxon>Bacteria</taxon>
        <taxon>Bacillati</taxon>
        <taxon>Bacillota</taxon>
        <taxon>Clostridia</taxon>
        <taxon>Eubacteriales</taxon>
        <taxon>Clostridiaceae</taxon>
        <taxon>Clostridium</taxon>
    </lineage>
</organism>
<dbReference type="Pfam" id="PF01541">
    <property type="entry name" value="GIY-YIG"/>
    <property type="match status" value="1"/>
</dbReference>
<protein>
    <submittedName>
        <fullName evidence="3">NUMOD3 motif (2 copies)</fullName>
    </submittedName>
</protein>
<dbReference type="OrthoDB" id="2885760at2"/>
<evidence type="ECO:0000259" key="2">
    <source>
        <dbReference type="PROSITE" id="PS50164"/>
    </source>
</evidence>
<dbReference type="RefSeq" id="WP_079438120.1">
    <property type="nucleotide sequence ID" value="NZ_MZGT01000005.1"/>
</dbReference>
<dbReference type="InterPro" id="IPR003611">
    <property type="entry name" value="NUMOD3"/>
</dbReference>
<reference evidence="3 4" key="1">
    <citation type="submission" date="2017-03" db="EMBL/GenBank/DDBJ databases">
        <title>Genome sequence of Clostridium chromiireducens DSM 23318.</title>
        <authorList>
            <person name="Poehlein A."/>
            <person name="Daniel R."/>
        </authorList>
    </citation>
    <scope>NUCLEOTIDE SEQUENCE [LARGE SCALE GENOMIC DNA]</scope>
    <source>
        <strain evidence="3 4">DSM 23318</strain>
    </source>
</reference>
<dbReference type="PROSITE" id="PS50164">
    <property type="entry name" value="GIY_YIG"/>
    <property type="match status" value="1"/>
</dbReference>
<dbReference type="EMBL" id="MZGT01000005">
    <property type="protein sequence ID" value="OPJ65743.1"/>
    <property type="molecule type" value="Genomic_DNA"/>
</dbReference>
<dbReference type="InterPro" id="IPR035901">
    <property type="entry name" value="GIY-YIG_endonuc_sf"/>
</dbReference>
<dbReference type="Pfam" id="PF07460">
    <property type="entry name" value="NUMOD3"/>
    <property type="match status" value="2"/>
</dbReference>
<keyword evidence="4" id="KW-1185">Reference proteome</keyword>
<comment type="similarity">
    <text evidence="1">To endonucleases of group I introns of fungi and phage.</text>
</comment>
<dbReference type="SMART" id="SM00465">
    <property type="entry name" value="GIYc"/>
    <property type="match status" value="1"/>
</dbReference>
<dbReference type="AlphaFoldDB" id="A0A1V4J0R0"/>
<dbReference type="SMART" id="SM00496">
    <property type="entry name" value="IENR2"/>
    <property type="match status" value="4"/>
</dbReference>
<evidence type="ECO:0000313" key="4">
    <source>
        <dbReference type="Proteomes" id="UP000191056"/>
    </source>
</evidence>